<feature type="transmembrane region" description="Helical" evidence="2">
    <location>
        <begin position="900"/>
        <end position="921"/>
    </location>
</feature>
<reference evidence="5" key="1">
    <citation type="submission" date="2015-09" db="EMBL/GenBank/DDBJ databases">
        <authorList>
            <consortium name="Pathogen Informatics"/>
        </authorList>
    </citation>
    <scope>NUCLEOTIDE SEQUENCE [LARGE SCALE GENOMIC DNA]</scope>
    <source>
        <strain evidence="5">Lake Konstanz</strain>
    </source>
</reference>
<evidence type="ECO:0000256" key="3">
    <source>
        <dbReference type="SAM" id="SignalP"/>
    </source>
</evidence>
<feature type="transmembrane region" description="Helical" evidence="2">
    <location>
        <begin position="958"/>
        <end position="982"/>
    </location>
</feature>
<dbReference type="VEuPathDB" id="TriTrypDB:BSAL_90750"/>
<organism evidence="4 5">
    <name type="scientific">Bodo saltans</name>
    <name type="common">Flagellated protozoan</name>
    <dbReference type="NCBI Taxonomy" id="75058"/>
    <lineage>
        <taxon>Eukaryota</taxon>
        <taxon>Discoba</taxon>
        <taxon>Euglenozoa</taxon>
        <taxon>Kinetoplastea</taxon>
        <taxon>Metakinetoplastina</taxon>
        <taxon>Eubodonida</taxon>
        <taxon>Bodonidae</taxon>
        <taxon>Bodo</taxon>
    </lineage>
</organism>
<keyword evidence="2" id="KW-0472">Membrane</keyword>
<feature type="transmembrane region" description="Helical" evidence="2">
    <location>
        <begin position="520"/>
        <end position="538"/>
    </location>
</feature>
<feature type="transmembrane region" description="Helical" evidence="2">
    <location>
        <begin position="1053"/>
        <end position="1072"/>
    </location>
</feature>
<keyword evidence="2" id="KW-1133">Transmembrane helix</keyword>
<feature type="transmembrane region" description="Helical" evidence="2">
    <location>
        <begin position="480"/>
        <end position="500"/>
    </location>
</feature>
<feature type="transmembrane region" description="Helical" evidence="2">
    <location>
        <begin position="1166"/>
        <end position="1185"/>
    </location>
</feature>
<keyword evidence="5" id="KW-1185">Reference proteome</keyword>
<evidence type="ECO:0000313" key="4">
    <source>
        <dbReference type="EMBL" id="CUG85795.1"/>
    </source>
</evidence>
<sequence length="1358" mass="143244">MLGALILTLLIATARGCNIVVRNSTCNSSLCILNPQDEAVAVDVSNHSTYTISNCNNTTVSFAPSSTMSLIENVTIAVVGPEPSLLPSIQLGCPTCPSPPQWHNLNIVLRNVTVSHSATTPSSAVLMGSKSCSQLVSNVSILFDGAVVGMSQEVLSVSCGDISNVSMIMVNSHLTITNVPLIDISGTISISNLLLSVSSSTVQWDVDGSAVLQAPHYALVRLRPTGTEIVSNVEVIAVDAMILASVNTSSITHLGGTQLYSFSVMYITFTSSVGRIASLTFVASGSAILMSHIQNQSISAVVQASMNGLLLFLDFANSGQTSNSIDGLIVNITRSIVHITASTAAQLVLLTGVSQSVSFLDRASIIVANVSVAVFVVGVLPLAVSSRRGSILALINCNISNSFLQLNEATLNSTLELGDGGRNHTGNSGSKGLIPWVFQSELLYLSQSTFEQSVASVCDSHMSFATASERSVITIDATSFLSVAVATVELVGFSFVMIVGSTLQVEGSSMNASLIMTLTGQYIGLTHFAQLTIVTVFGSSKKSNVSVRDVDLHVSKFRLSSEAPSVFSSVISVVQCYVATAVATVFSETNFINAPWSNSRIDVINNTTIVAAAGDVVARTPSILTMISVPQNMVQNTIILLNISSFNTVQLQQRCSEGNMLLLPIVPILSGNDNVTTVSLNSKIIITGDMGCAPFLVASSSSSSFQLSRGGEILVVNVLISIVNASTYTTAFATLTPSLSSELYLFGCKISILDSTSVISFATSVVTVAPRTNISLAAAPPLFIAYEPWVNVFAGNPAFNVSVCGTTVVPPATESVTSVDNYNYIVGNWWCGAPMQCADLGLQNSLSPLVRFTHLSSAAISGEQCHIFVCPSTHTVTAESEGAIDVANTPASNIAQTSSAIGGVGAAASFLGAAVGSLAAFDAQALAGLGLSSCVPELAASTSPARFVVSPFYDLGPFGIVFGNVGLTLLIGCSHCALVRLYEARSMVTTPQRHREQHPLAGPLTVTSSSYGSRRPSHVALRFPHHSMTASMLLLPGVGFACAALLFRGDAGGVVGGVVAAGVLGGAVWVRLRVIGQHLNVIKLKFSVFTRSEVVKAKPSLGPYLRKLPSWVVPSGRWLPLRYAATHGRARSAVIGGQEWLSEYAVVYTVAMNFVSGLPLSATECGVVFGVACIIPLTGLVAMIWRRPCRVPLLTWLNVLQYLLSFAVMLSTAILRSDAQAIDRESLAASVLLSSLALALSSVTLLKLAGTVAAQLWEARVLLHFQETERQLLAASAVKRQGKTTSTTLLESTPPMDKEFFGSRQMSARRLFQSSSNQFSEALPLNHVDLLSLDQRNALRLLVDMCCECKRDGEKQFL</sequence>
<feature type="transmembrane region" description="Helical" evidence="2">
    <location>
        <begin position="1227"/>
        <end position="1246"/>
    </location>
</feature>
<feature type="signal peptide" evidence="3">
    <location>
        <begin position="1"/>
        <end position="16"/>
    </location>
</feature>
<proteinExistence type="predicted"/>
<keyword evidence="3" id="KW-0732">Signal</keyword>
<dbReference type="Proteomes" id="UP000051952">
    <property type="component" value="Unassembled WGS sequence"/>
</dbReference>
<keyword evidence="2" id="KW-0812">Transmembrane</keyword>
<accession>A0A0S4J758</accession>
<protein>
    <submittedName>
        <fullName evidence="4">Membrane-associated protein, putative</fullName>
    </submittedName>
</protein>
<evidence type="ECO:0000313" key="5">
    <source>
        <dbReference type="Proteomes" id="UP000051952"/>
    </source>
</evidence>
<feature type="transmembrane region" description="Helical" evidence="2">
    <location>
        <begin position="1141"/>
        <end position="1160"/>
    </location>
</feature>
<feature type="region of interest" description="Disordered" evidence="1">
    <location>
        <begin position="992"/>
        <end position="1012"/>
    </location>
</feature>
<feature type="transmembrane region" description="Helical" evidence="2">
    <location>
        <begin position="1030"/>
        <end position="1047"/>
    </location>
</feature>
<dbReference type="EMBL" id="CYKH01001196">
    <property type="protein sequence ID" value="CUG85795.1"/>
    <property type="molecule type" value="Genomic_DNA"/>
</dbReference>
<evidence type="ECO:0000256" key="1">
    <source>
        <dbReference type="SAM" id="MobiDB-lite"/>
    </source>
</evidence>
<name>A0A0S4J758_BODSA</name>
<evidence type="ECO:0000256" key="2">
    <source>
        <dbReference type="SAM" id="Phobius"/>
    </source>
</evidence>
<gene>
    <name evidence="4" type="ORF">BSAL_90750</name>
</gene>
<feature type="transmembrane region" description="Helical" evidence="2">
    <location>
        <begin position="363"/>
        <end position="384"/>
    </location>
</feature>
<feature type="transmembrane region" description="Helical" evidence="2">
    <location>
        <begin position="1197"/>
        <end position="1215"/>
    </location>
</feature>
<feature type="chain" id="PRO_5006622038" evidence="3">
    <location>
        <begin position="17"/>
        <end position="1358"/>
    </location>
</feature>